<dbReference type="RefSeq" id="WP_171597259.1">
    <property type="nucleotide sequence ID" value="NZ_RZNH01000048.1"/>
</dbReference>
<name>A0ABX1X135_9BACT</name>
<comment type="caution">
    <text evidence="2">The sequence shown here is derived from an EMBL/GenBank/DDBJ whole genome shotgun (WGS) entry which is preliminary data.</text>
</comment>
<dbReference type="InterPro" id="IPR045497">
    <property type="entry name" value="DUF6438"/>
</dbReference>
<protein>
    <recommendedName>
        <fullName evidence="1">DUF6438 domain-containing protein</fullName>
    </recommendedName>
</protein>
<reference evidence="2 3" key="1">
    <citation type="submission" date="2018-12" db="EMBL/GenBank/DDBJ databases">
        <title>Marinifilum JC070 sp. nov., a marine bacterium isolated from Yongle Blue Hole in the South China Sea.</title>
        <authorList>
            <person name="Fu T."/>
        </authorList>
    </citation>
    <scope>NUCLEOTIDE SEQUENCE [LARGE SCALE GENOMIC DNA]</scope>
    <source>
        <strain evidence="2 3">JC070</strain>
    </source>
</reference>
<accession>A0ABX1X135</accession>
<dbReference type="Proteomes" id="UP000732105">
    <property type="component" value="Unassembled WGS sequence"/>
</dbReference>
<dbReference type="EMBL" id="RZNH01000048">
    <property type="protein sequence ID" value="NOU61997.1"/>
    <property type="molecule type" value="Genomic_DNA"/>
</dbReference>
<proteinExistence type="predicted"/>
<dbReference type="Pfam" id="PF20033">
    <property type="entry name" value="DUF6438"/>
    <property type="match status" value="1"/>
</dbReference>
<gene>
    <name evidence="2" type="ORF">ELS83_19540</name>
</gene>
<evidence type="ECO:0000313" key="2">
    <source>
        <dbReference type="EMBL" id="NOU61997.1"/>
    </source>
</evidence>
<evidence type="ECO:0000259" key="1">
    <source>
        <dbReference type="Pfam" id="PF20033"/>
    </source>
</evidence>
<organism evidence="2 3">
    <name type="scientific">Marinifilum caeruleilacunae</name>
    <dbReference type="NCBI Taxonomy" id="2499076"/>
    <lineage>
        <taxon>Bacteria</taxon>
        <taxon>Pseudomonadati</taxon>
        <taxon>Bacteroidota</taxon>
        <taxon>Bacteroidia</taxon>
        <taxon>Marinilabiliales</taxon>
        <taxon>Marinifilaceae</taxon>
    </lineage>
</organism>
<evidence type="ECO:0000313" key="3">
    <source>
        <dbReference type="Proteomes" id="UP000732105"/>
    </source>
</evidence>
<feature type="domain" description="DUF6438" evidence="1">
    <location>
        <begin position="139"/>
        <end position="251"/>
    </location>
</feature>
<keyword evidence="3" id="KW-1185">Reference proteome</keyword>
<sequence>MKNLIVTIFILLPFFSFSQKVNENLIGDWVSLETRYILSFTNSTIGFLDWGEFQECYTKSDTIFFESPDIIKKDYSYLDSIERKPVVKRTVVTGIEVLGGYKINGDSLTINVINDNLFFDLKLHKFKKLEAKNSIDFDSIFIESSWCMGLSPSMEIKILSNRDFYFKGKMYTEKLGNYKGRLSDDLHRLVSDKIRQLDFNSYDSAYFAGHTDGQTRNLILYHNGNRERIQIYGHEAEPLELNVFFHYLTELYKNINLKELNFELEFEEMERLYPKPPPPLSKEMLDLIEDFDEE</sequence>